<feature type="region of interest" description="Disordered" evidence="1">
    <location>
        <begin position="141"/>
        <end position="172"/>
    </location>
</feature>
<keyword evidence="2" id="KW-0472">Membrane</keyword>
<evidence type="ECO:0000313" key="3">
    <source>
        <dbReference type="EMBL" id="TLD71886.1"/>
    </source>
</evidence>
<gene>
    <name evidence="3" type="ORF">FEM03_03940</name>
</gene>
<keyword evidence="4" id="KW-1185">Reference proteome</keyword>
<dbReference type="EMBL" id="VAUV01000003">
    <property type="protein sequence ID" value="TLD71886.1"/>
    <property type="molecule type" value="Genomic_DNA"/>
</dbReference>
<dbReference type="Proteomes" id="UP000306196">
    <property type="component" value="Unassembled WGS sequence"/>
</dbReference>
<accession>A0A5R8KHT4</accession>
<dbReference type="RefSeq" id="WP_138084890.1">
    <property type="nucleotide sequence ID" value="NZ_VAUV01000003.1"/>
</dbReference>
<protein>
    <submittedName>
        <fullName evidence="3">Uncharacterized protein</fullName>
    </submittedName>
</protein>
<organism evidence="3 4">
    <name type="scientific">Phragmitibacter flavus</name>
    <dbReference type="NCBI Taxonomy" id="2576071"/>
    <lineage>
        <taxon>Bacteria</taxon>
        <taxon>Pseudomonadati</taxon>
        <taxon>Verrucomicrobiota</taxon>
        <taxon>Verrucomicrobiia</taxon>
        <taxon>Verrucomicrobiales</taxon>
        <taxon>Verrucomicrobiaceae</taxon>
        <taxon>Phragmitibacter</taxon>
    </lineage>
</organism>
<comment type="caution">
    <text evidence="3">The sequence shown here is derived from an EMBL/GenBank/DDBJ whole genome shotgun (WGS) entry which is preliminary data.</text>
</comment>
<feature type="compositionally biased region" description="Polar residues" evidence="1">
    <location>
        <begin position="157"/>
        <end position="170"/>
    </location>
</feature>
<evidence type="ECO:0000313" key="4">
    <source>
        <dbReference type="Proteomes" id="UP000306196"/>
    </source>
</evidence>
<reference evidence="3 4" key="1">
    <citation type="submission" date="2019-05" db="EMBL/GenBank/DDBJ databases">
        <title>Verrucobacter flavum gen. nov., sp. nov. a new member of the family Verrucomicrobiaceae.</title>
        <authorList>
            <person name="Szuroczki S."/>
            <person name="Abbaszade G."/>
            <person name="Szabo A."/>
            <person name="Felfoldi T."/>
            <person name="Schumann P."/>
            <person name="Boka K."/>
            <person name="Keki Z."/>
            <person name="Toumi M."/>
            <person name="Toth E."/>
        </authorList>
    </citation>
    <scope>NUCLEOTIDE SEQUENCE [LARGE SCALE GENOMIC DNA]</scope>
    <source>
        <strain evidence="3 4">MG-N-17</strain>
    </source>
</reference>
<evidence type="ECO:0000256" key="2">
    <source>
        <dbReference type="SAM" id="Phobius"/>
    </source>
</evidence>
<proteinExistence type="predicted"/>
<sequence>MTESTPAFRISADVQWALMRIRKDGGNLKSVSIHDLGKHLNLEMMKSEARSDPAARIELFGNRGPKRGTEQVLMITKNQITEDRRTESGRYVVWDASGKITLTWENEEDIRTLFVQNNMELPNAGIWKQPDLIDLRESALRDAPASKENPQPEAPSHKNNTISPPQSSAKPTLVVPAVTKQAVEEKADSIWPWIAGGILLLLAAGFTLKRRS</sequence>
<dbReference type="AlphaFoldDB" id="A0A5R8KHT4"/>
<name>A0A5R8KHT4_9BACT</name>
<keyword evidence="2" id="KW-0812">Transmembrane</keyword>
<keyword evidence="2" id="KW-1133">Transmembrane helix</keyword>
<evidence type="ECO:0000256" key="1">
    <source>
        <dbReference type="SAM" id="MobiDB-lite"/>
    </source>
</evidence>
<feature type="transmembrane region" description="Helical" evidence="2">
    <location>
        <begin position="190"/>
        <end position="208"/>
    </location>
</feature>